<dbReference type="GO" id="GO:0009306">
    <property type="term" value="P:protein secretion"/>
    <property type="evidence" value="ECO:0007669"/>
    <property type="project" value="InterPro"/>
</dbReference>
<name>A0A2G1UQ60_9GAMM</name>
<dbReference type="AlphaFoldDB" id="A0A2G1UQ60"/>
<evidence type="ECO:0000256" key="4">
    <source>
        <dbReference type="ARBA" id="ARBA00023136"/>
    </source>
</evidence>
<proteinExistence type="predicted"/>
<dbReference type="PANTHER" id="PTHR36985:SF1">
    <property type="entry name" value="TRANSLOCATION AND ASSEMBLY MODULE SUBUNIT TAMB"/>
    <property type="match status" value="1"/>
</dbReference>
<dbReference type="EMBL" id="NTFH01000004">
    <property type="protein sequence ID" value="PHQ16560.1"/>
    <property type="molecule type" value="Genomic_DNA"/>
</dbReference>
<evidence type="ECO:0000256" key="1">
    <source>
        <dbReference type="ARBA" id="ARBA00004167"/>
    </source>
</evidence>
<dbReference type="InterPro" id="IPR007452">
    <property type="entry name" value="TamB_C"/>
</dbReference>
<accession>A0A2G1UQ60</accession>
<reference evidence="6 7" key="1">
    <citation type="submission" date="2017-09" db="EMBL/GenBank/DDBJ databases">
        <title>The draft genome sequences of Marinobacter sp. PWS21.</title>
        <authorList>
            <person name="Cao J."/>
        </authorList>
    </citation>
    <scope>NUCLEOTIDE SEQUENCE [LARGE SCALE GENOMIC DNA]</scope>
    <source>
        <strain evidence="6 7">PWS21</strain>
    </source>
</reference>
<protein>
    <recommendedName>
        <fullName evidence="5">Translocation and assembly module TamB C-terminal domain-containing protein</fullName>
    </recommendedName>
</protein>
<keyword evidence="2" id="KW-0812">Transmembrane</keyword>
<dbReference type="Pfam" id="PF04357">
    <property type="entry name" value="TamB"/>
    <property type="match status" value="1"/>
</dbReference>
<organism evidence="6 7">
    <name type="scientific">Marinobacter profundi</name>
    <dbReference type="NCBI Taxonomy" id="2666256"/>
    <lineage>
        <taxon>Bacteria</taxon>
        <taxon>Pseudomonadati</taxon>
        <taxon>Pseudomonadota</taxon>
        <taxon>Gammaproteobacteria</taxon>
        <taxon>Pseudomonadales</taxon>
        <taxon>Marinobacteraceae</taxon>
        <taxon>Marinobacter</taxon>
    </lineage>
</organism>
<feature type="domain" description="Translocation and assembly module TamB C-terminal" evidence="5">
    <location>
        <begin position="927"/>
        <end position="1249"/>
    </location>
</feature>
<sequence length="1249" mass="132608">MATLAVLVVLPLLLIAGALLALRSETGTAWVIEQVPGLDVTDGRGSLLDHWQAGSLRWQGYGVGLQVTQPVLDWSPSCLFSLEVCLDEVQAGTIDLTLQPGEPDDTPRSAIDLPSLILPLAVTIGNVRLGPFTVNGSPVWDQAHLAATGSGADWTIHALDYQGQGVTVAASGTLETRRDWPVNLALTVDLPPPSGDFWQVVADLSGSVRDLRVQARSEGYLAATLRGEVQPLEPAVPLRLELASAGFLPHESVPVTLTLQDWQIALQGNLDSGFRTRSTARLPATTGPVATTLTGHLTTSGVTDLTLQLAADRTAAAAAGEDGASGPGELRVAGDISWSAGLQADARVAMTGFPWYGLLPDLAAPPVVLETLTGNARYRDGRYDASLQAGVSGPLGDASLASELTGDMASVTLSQLTISSGAGELSGQGELGFAGPLSWQAQLGLDDFNPGFWLPVLESKLSGEIRSEGRLTDPASPELTASWAIDGTWQGKPAAAKGELVAADGSWQLAGAEVTVADNRVTGSGRWGEQLAAALELDLPSPQLFLAGLGGRMNGSLQLSGTPQQPNGEVRLQGRGLEWQDSLAITDLDVTGSLANNRTVEVDVRARQIESAGQQLAELAVKLAGNPADHTLDIRALHDDARVELGFAGALNDAMTAWSGALARGELVVPEQDQQWRLVAPANLDFVMEGAKEGATDGPEGAGPSLTFGAHCWRWQQSSLCADDQILLPQQTLAYRLDQFPTEALAPLMPPGLRWQALINGEFSLAMTPQGPDGELVLSTGAGEVEVLVQGDWQALAYDRLETRVRLEPELATLMVNLAGPELGDFETTVSLDPRSQTRELDGSFRLDGLDLAVANAFVGLDELTGTISGQGRITGPLMKPAVYGELVLADGRVMDPRVPVPFEELVLELELQGYRADLSGRWKSNERGGGTLGGTFDWQQSPTAEVKLKGARVPFAYEPYARLEMAPDLTILFADGDLSVSGRVDVPRGSIEIRELPEQAVAVSEDEVIVGVEREEPAVRALKMDVTVVVGEDEVTFSGFGVTGELEGTLRIGNDMDTRGSLQLVNGHYEAYGQELELRRARLVFVGAVDLPYLDIEAVRKVDTVTAGIRLSGPATAPETEVFSEPPMPQSEALAYVILGRPLRSQGDQGQMSRAALSLGLTQTSKITQGIGEEFGIQNLILEAEGSGEQTSVVASGYITEDLSVRYGVGVFEPITTIAIRYDLGRYFYLEAASGLAASLDIFYTRDF</sequence>
<dbReference type="GO" id="GO:0097347">
    <property type="term" value="C:TAM protein secretion complex"/>
    <property type="evidence" value="ECO:0007669"/>
    <property type="project" value="TreeGrafter"/>
</dbReference>
<comment type="subcellular location">
    <subcellularLocation>
        <location evidence="1">Membrane</location>
        <topology evidence="1">Single-pass membrane protein</topology>
    </subcellularLocation>
</comment>
<gene>
    <name evidence="6" type="ORF">CLH61_05245</name>
</gene>
<dbReference type="PANTHER" id="PTHR36985">
    <property type="entry name" value="TRANSLOCATION AND ASSEMBLY MODULE SUBUNIT TAMB"/>
    <property type="match status" value="1"/>
</dbReference>
<keyword evidence="7" id="KW-1185">Reference proteome</keyword>
<comment type="caution">
    <text evidence="6">The sequence shown here is derived from an EMBL/GenBank/DDBJ whole genome shotgun (WGS) entry which is preliminary data.</text>
</comment>
<evidence type="ECO:0000313" key="7">
    <source>
        <dbReference type="Proteomes" id="UP000231409"/>
    </source>
</evidence>
<evidence type="ECO:0000313" key="6">
    <source>
        <dbReference type="EMBL" id="PHQ16560.1"/>
    </source>
</evidence>
<evidence type="ECO:0000256" key="2">
    <source>
        <dbReference type="ARBA" id="ARBA00022692"/>
    </source>
</evidence>
<keyword evidence="4" id="KW-0472">Membrane</keyword>
<keyword evidence="3" id="KW-1133">Transmembrane helix</keyword>
<evidence type="ECO:0000256" key="3">
    <source>
        <dbReference type="ARBA" id="ARBA00022989"/>
    </source>
</evidence>
<dbReference type="Proteomes" id="UP000231409">
    <property type="component" value="Unassembled WGS sequence"/>
</dbReference>
<dbReference type="GO" id="GO:0005886">
    <property type="term" value="C:plasma membrane"/>
    <property type="evidence" value="ECO:0007669"/>
    <property type="project" value="InterPro"/>
</dbReference>
<evidence type="ECO:0000259" key="5">
    <source>
        <dbReference type="Pfam" id="PF04357"/>
    </source>
</evidence>